<dbReference type="InterPro" id="IPR003661">
    <property type="entry name" value="HisK_dim/P_dom"/>
</dbReference>
<dbReference type="PANTHER" id="PTHR45339:SF1">
    <property type="entry name" value="HYBRID SIGNAL TRANSDUCTION HISTIDINE KINASE J"/>
    <property type="match status" value="1"/>
</dbReference>
<evidence type="ECO:0000313" key="18">
    <source>
        <dbReference type="EMBL" id="UOQ66146.1"/>
    </source>
</evidence>
<keyword evidence="6" id="KW-0812">Transmembrane</keyword>
<keyword evidence="10" id="KW-0902">Two-component regulatory system</keyword>
<feature type="domain" description="Response regulatory" evidence="16">
    <location>
        <begin position="549"/>
        <end position="667"/>
    </location>
</feature>
<evidence type="ECO:0000256" key="4">
    <source>
        <dbReference type="ARBA" id="ARBA00022475"/>
    </source>
</evidence>
<dbReference type="PRINTS" id="PR00344">
    <property type="entry name" value="BCTRLSENSOR"/>
</dbReference>
<dbReference type="SMART" id="SM00388">
    <property type="entry name" value="HisKA"/>
    <property type="match status" value="1"/>
</dbReference>
<keyword evidence="19" id="KW-1185">Reference proteome</keyword>
<dbReference type="CDD" id="cd00130">
    <property type="entry name" value="PAS"/>
    <property type="match status" value="1"/>
</dbReference>
<dbReference type="SUPFAM" id="SSF47226">
    <property type="entry name" value="Histidine-containing phosphotransfer domain, HPT domain"/>
    <property type="match status" value="1"/>
</dbReference>
<feature type="domain" description="HPt" evidence="17">
    <location>
        <begin position="687"/>
        <end position="786"/>
    </location>
</feature>
<dbReference type="InterPro" id="IPR008207">
    <property type="entry name" value="Sig_transdc_His_kin_Hpt_dom"/>
</dbReference>
<dbReference type="SMART" id="SM00448">
    <property type="entry name" value="REC"/>
    <property type="match status" value="1"/>
</dbReference>
<dbReference type="Pfam" id="PF02518">
    <property type="entry name" value="HATPase_c"/>
    <property type="match status" value="1"/>
</dbReference>
<sequence>MSSNAARSLSSSSAETRIAELERALHEANERATAAERRLAGMLEQAGPGMLLVGSEGTIERINETLCLLLGGTEAPSYWIGQPAEALFARLQSLAVQPAQQALRLKELRAAQEPVLSEKIALRDGRVLALDYVLPFGGAAGSELFSYRLVAEAAAPDVTKEFQPDQLLYHLPVPVAVHDLNGVLLAFNQAFALLLQLPASQLLGTQLSELMPSVDHAQTWPMYITQFNSTVETSVGQLPLLPRNGQPRQLLYHAHRIIQPGQPPCVLLCALDITERVQAEVELKRGKERAEASALAKEGFLANLSHEIRTPMNGVLGMARQLTKTQLDQDQRELLRIIQTSGEHLLSVLNEVLDMTKISSARLELEQMSFDLRESMEEAMQPLAVQAAEKGVAFHVALFMQAEPLPRVMGDAYRLNQVLINLVSNSIKFTAIEGSISIGGYLISQTETHLTAGFRITDTGIGIPAEKLDHIFEDFVQASPDTSRRFGGTGLGLGIARALVEQMGGTIVVESQLSSGSTFQFTVTLPKAEGVEVAPRPVLLDTGALRNRRVLVVEDNSINREVVRLLLQSWGALVDEAENGPAALVLHAEHRYDAVLMDIQMPGMSGVEATLQMRLHPDVERALVPVLALTANAFRSDLDRYLKAGINDCLTKPFKEEEFYCKLVALVQAPEVPLYNLEQVHELADGEITFVERIVRSFLLHIPPILQQIQVAAAAGQWAQVAKLVHHIKPNLVQFGVAGVTQPLQLLMDQPRPGTKTSKVRTAAVQQLVRQVERVLRVLPEEFSAAS</sequence>
<dbReference type="InterPro" id="IPR035965">
    <property type="entry name" value="PAS-like_dom_sf"/>
</dbReference>
<dbReference type="Gene3D" id="3.30.450.20">
    <property type="entry name" value="PAS domain"/>
    <property type="match status" value="2"/>
</dbReference>
<dbReference type="SMART" id="SM00387">
    <property type="entry name" value="HATPase_c"/>
    <property type="match status" value="1"/>
</dbReference>
<proteinExistence type="predicted"/>
<keyword evidence="8 18" id="KW-0067">ATP-binding</keyword>
<dbReference type="SUPFAM" id="SSF55874">
    <property type="entry name" value="ATPase domain of HSP90 chaperone/DNA topoisomerase II/histidine kinase"/>
    <property type="match status" value="1"/>
</dbReference>
<evidence type="ECO:0000256" key="6">
    <source>
        <dbReference type="ARBA" id="ARBA00022692"/>
    </source>
</evidence>
<keyword evidence="14" id="KW-0175">Coiled coil</keyword>
<reference evidence="18" key="1">
    <citation type="submission" date="2022-04" db="EMBL/GenBank/DDBJ databases">
        <title>Hymenobacter sp. isolated from the air.</title>
        <authorList>
            <person name="Won M."/>
            <person name="Lee C.-M."/>
            <person name="Woen H.-Y."/>
            <person name="Kwon S.-W."/>
        </authorList>
    </citation>
    <scope>NUCLEOTIDE SEQUENCE</scope>
    <source>
        <strain evidence="18">5420S-77</strain>
    </source>
</reference>
<protein>
    <recommendedName>
        <fullName evidence="3">histidine kinase</fullName>
        <ecNumber evidence="3">2.7.13.3</ecNumber>
    </recommendedName>
</protein>
<dbReference type="SMART" id="SM00091">
    <property type="entry name" value="PAS"/>
    <property type="match status" value="2"/>
</dbReference>
<dbReference type="Gene3D" id="1.10.287.130">
    <property type="match status" value="1"/>
</dbReference>
<dbReference type="InterPro" id="IPR003594">
    <property type="entry name" value="HATPase_dom"/>
</dbReference>
<dbReference type="InterPro" id="IPR036641">
    <property type="entry name" value="HPT_dom_sf"/>
</dbReference>
<dbReference type="RefSeq" id="WP_245120124.1">
    <property type="nucleotide sequence ID" value="NZ_CP095061.1"/>
</dbReference>
<comment type="catalytic activity">
    <reaction evidence="1">
        <text>ATP + protein L-histidine = ADP + protein N-phospho-L-histidine.</text>
        <dbReference type="EC" id="2.7.13.3"/>
    </reaction>
</comment>
<dbReference type="Gene3D" id="3.40.50.2300">
    <property type="match status" value="1"/>
</dbReference>
<dbReference type="PROSITE" id="PS50109">
    <property type="entry name" value="HIS_KIN"/>
    <property type="match status" value="1"/>
</dbReference>
<dbReference type="CDD" id="cd00082">
    <property type="entry name" value="HisKA"/>
    <property type="match status" value="1"/>
</dbReference>
<evidence type="ECO:0000256" key="1">
    <source>
        <dbReference type="ARBA" id="ARBA00000085"/>
    </source>
</evidence>
<dbReference type="Gene3D" id="1.20.120.160">
    <property type="entry name" value="HPT domain"/>
    <property type="match status" value="1"/>
</dbReference>
<keyword evidence="4" id="KW-1003">Cell membrane</keyword>
<keyword evidence="7" id="KW-0547">Nucleotide-binding</keyword>
<keyword evidence="11" id="KW-0472">Membrane</keyword>
<evidence type="ECO:0000313" key="19">
    <source>
        <dbReference type="Proteomes" id="UP000830401"/>
    </source>
</evidence>
<dbReference type="CDD" id="cd16922">
    <property type="entry name" value="HATPase_EvgS-ArcB-TorS-like"/>
    <property type="match status" value="1"/>
</dbReference>
<dbReference type="Pfam" id="PF08448">
    <property type="entry name" value="PAS_4"/>
    <property type="match status" value="1"/>
</dbReference>
<feature type="coiled-coil region" evidence="14">
    <location>
        <begin position="11"/>
        <end position="45"/>
    </location>
</feature>
<keyword evidence="9" id="KW-1133">Transmembrane helix</keyword>
<dbReference type="InterPro" id="IPR004358">
    <property type="entry name" value="Sig_transdc_His_kin-like_C"/>
</dbReference>
<dbReference type="SUPFAM" id="SSF52172">
    <property type="entry name" value="CheY-like"/>
    <property type="match status" value="1"/>
</dbReference>
<dbReference type="PANTHER" id="PTHR45339">
    <property type="entry name" value="HYBRID SIGNAL TRANSDUCTION HISTIDINE KINASE J"/>
    <property type="match status" value="1"/>
</dbReference>
<dbReference type="EC" id="2.7.13.3" evidence="3"/>
<dbReference type="InterPro" id="IPR000014">
    <property type="entry name" value="PAS"/>
</dbReference>
<evidence type="ECO:0000256" key="2">
    <source>
        <dbReference type="ARBA" id="ARBA00004651"/>
    </source>
</evidence>
<dbReference type="Pfam" id="PF00072">
    <property type="entry name" value="Response_reg"/>
    <property type="match status" value="1"/>
</dbReference>
<dbReference type="InterPro" id="IPR013656">
    <property type="entry name" value="PAS_4"/>
</dbReference>
<organism evidence="18 19">
    <name type="scientific">Hymenobacter volaticus</name>
    <dbReference type="NCBI Taxonomy" id="2932254"/>
    <lineage>
        <taxon>Bacteria</taxon>
        <taxon>Pseudomonadati</taxon>
        <taxon>Bacteroidota</taxon>
        <taxon>Cytophagia</taxon>
        <taxon>Cytophagales</taxon>
        <taxon>Hymenobacteraceae</taxon>
        <taxon>Hymenobacter</taxon>
    </lineage>
</organism>
<evidence type="ECO:0000259" key="16">
    <source>
        <dbReference type="PROSITE" id="PS50110"/>
    </source>
</evidence>
<accession>A0ABY4G5U1</accession>
<dbReference type="CDD" id="cd17546">
    <property type="entry name" value="REC_hyHK_CKI1_RcsC-like"/>
    <property type="match status" value="1"/>
</dbReference>
<evidence type="ECO:0000256" key="9">
    <source>
        <dbReference type="ARBA" id="ARBA00022989"/>
    </source>
</evidence>
<feature type="domain" description="Histidine kinase" evidence="15">
    <location>
        <begin position="303"/>
        <end position="527"/>
    </location>
</feature>
<gene>
    <name evidence="18" type="ORF">MUN86_22065</name>
</gene>
<evidence type="ECO:0000259" key="15">
    <source>
        <dbReference type="PROSITE" id="PS50109"/>
    </source>
</evidence>
<dbReference type="PROSITE" id="PS50894">
    <property type="entry name" value="HPT"/>
    <property type="match status" value="1"/>
</dbReference>
<name>A0ABY4G5U1_9BACT</name>
<dbReference type="EMBL" id="CP095061">
    <property type="protein sequence ID" value="UOQ66146.1"/>
    <property type="molecule type" value="Genomic_DNA"/>
</dbReference>
<dbReference type="InterPro" id="IPR005467">
    <property type="entry name" value="His_kinase_dom"/>
</dbReference>
<dbReference type="SUPFAM" id="SSF47384">
    <property type="entry name" value="Homodimeric domain of signal transducing histidine kinase"/>
    <property type="match status" value="1"/>
</dbReference>
<evidence type="ECO:0000256" key="7">
    <source>
        <dbReference type="ARBA" id="ARBA00022741"/>
    </source>
</evidence>
<dbReference type="PROSITE" id="PS50110">
    <property type="entry name" value="RESPONSE_REGULATORY"/>
    <property type="match status" value="1"/>
</dbReference>
<evidence type="ECO:0000256" key="3">
    <source>
        <dbReference type="ARBA" id="ARBA00012438"/>
    </source>
</evidence>
<evidence type="ECO:0000256" key="11">
    <source>
        <dbReference type="ARBA" id="ARBA00023136"/>
    </source>
</evidence>
<evidence type="ECO:0000256" key="14">
    <source>
        <dbReference type="SAM" id="Coils"/>
    </source>
</evidence>
<dbReference type="NCBIfam" id="TIGR00229">
    <property type="entry name" value="sensory_box"/>
    <property type="match status" value="1"/>
</dbReference>
<keyword evidence="5 13" id="KW-0597">Phosphoprotein</keyword>
<dbReference type="InterPro" id="IPR001789">
    <property type="entry name" value="Sig_transdc_resp-reg_receiver"/>
</dbReference>
<evidence type="ECO:0000256" key="8">
    <source>
        <dbReference type="ARBA" id="ARBA00022840"/>
    </source>
</evidence>
<evidence type="ECO:0000256" key="12">
    <source>
        <dbReference type="PROSITE-ProRule" id="PRU00110"/>
    </source>
</evidence>
<evidence type="ECO:0000256" key="5">
    <source>
        <dbReference type="ARBA" id="ARBA00022553"/>
    </source>
</evidence>
<dbReference type="GO" id="GO:0005524">
    <property type="term" value="F:ATP binding"/>
    <property type="evidence" value="ECO:0007669"/>
    <property type="project" value="UniProtKB-KW"/>
</dbReference>
<dbReference type="Gene3D" id="3.30.565.10">
    <property type="entry name" value="Histidine kinase-like ATPase, C-terminal domain"/>
    <property type="match status" value="1"/>
</dbReference>
<dbReference type="InterPro" id="IPR011006">
    <property type="entry name" value="CheY-like_superfamily"/>
</dbReference>
<feature type="modified residue" description="4-aspartylphosphate" evidence="13">
    <location>
        <position position="598"/>
    </location>
</feature>
<evidence type="ECO:0000256" key="13">
    <source>
        <dbReference type="PROSITE-ProRule" id="PRU00169"/>
    </source>
</evidence>
<dbReference type="Pfam" id="PF00512">
    <property type="entry name" value="HisKA"/>
    <property type="match status" value="1"/>
</dbReference>
<dbReference type="InterPro" id="IPR036097">
    <property type="entry name" value="HisK_dim/P_sf"/>
</dbReference>
<evidence type="ECO:0000256" key="10">
    <source>
        <dbReference type="ARBA" id="ARBA00023012"/>
    </source>
</evidence>
<dbReference type="SUPFAM" id="SSF55785">
    <property type="entry name" value="PYP-like sensor domain (PAS domain)"/>
    <property type="match status" value="1"/>
</dbReference>
<evidence type="ECO:0000259" key="17">
    <source>
        <dbReference type="PROSITE" id="PS50894"/>
    </source>
</evidence>
<dbReference type="Proteomes" id="UP000830401">
    <property type="component" value="Chromosome"/>
</dbReference>
<comment type="subcellular location">
    <subcellularLocation>
        <location evidence="2">Cell membrane</location>
        <topology evidence="2">Multi-pass membrane protein</topology>
    </subcellularLocation>
</comment>
<dbReference type="InterPro" id="IPR036890">
    <property type="entry name" value="HATPase_C_sf"/>
</dbReference>
<feature type="modified residue" description="Phosphohistidine" evidence="12">
    <location>
        <position position="726"/>
    </location>
</feature>